<name>A0A9W9MEQ4_9EURO</name>
<evidence type="ECO:0000313" key="2">
    <source>
        <dbReference type="Proteomes" id="UP001150879"/>
    </source>
</evidence>
<dbReference type="AlphaFoldDB" id="A0A9W9MEQ4"/>
<organism evidence="1 2">
    <name type="scientific">Penicillium cf. griseofulvum</name>
    <dbReference type="NCBI Taxonomy" id="2972120"/>
    <lineage>
        <taxon>Eukaryota</taxon>
        <taxon>Fungi</taxon>
        <taxon>Dikarya</taxon>
        <taxon>Ascomycota</taxon>
        <taxon>Pezizomycotina</taxon>
        <taxon>Eurotiomycetes</taxon>
        <taxon>Eurotiomycetidae</taxon>
        <taxon>Eurotiales</taxon>
        <taxon>Aspergillaceae</taxon>
        <taxon>Penicillium</taxon>
    </lineage>
</organism>
<dbReference type="EMBL" id="JAPQKP010000003">
    <property type="protein sequence ID" value="KAJ5199268.1"/>
    <property type="molecule type" value="Genomic_DNA"/>
</dbReference>
<keyword evidence="2" id="KW-1185">Reference proteome</keyword>
<reference evidence="1" key="1">
    <citation type="submission" date="2022-11" db="EMBL/GenBank/DDBJ databases">
        <authorList>
            <person name="Petersen C."/>
        </authorList>
    </citation>
    <scope>NUCLEOTIDE SEQUENCE</scope>
    <source>
        <strain evidence="1">IBT 16849</strain>
    </source>
</reference>
<evidence type="ECO:0000313" key="1">
    <source>
        <dbReference type="EMBL" id="KAJ5199268.1"/>
    </source>
</evidence>
<sequence length="269" mass="30298">MCALLATTERKVRITARGQVYEQVYLPTEPGVELQPIQKQLEGALLKIYTTSLELLADSAELLDANIVRRTIEAIVNPGQFGGQLSGLTEDEDELLHDVQACEVQRSSDADNTMIDMLKTSNDPIIRLDEGIAHLLAHMSESDRIEMLEWISTVPFGKHHDGVSEDRTSGTGDWLLQHQDFKAGRRQTHHSSFGSRTYLTSALIDHIRSRTKTEVWLLRQRLRSNGMSGRFDKIKLLVDKGADVHMRLEDNDFLNPLAMVVTSTGDEKY</sequence>
<proteinExistence type="predicted"/>
<reference evidence="1" key="2">
    <citation type="journal article" date="2023" name="IMA Fungus">
        <title>Comparative genomic study of the Penicillium genus elucidates a diverse pangenome and 15 lateral gene transfer events.</title>
        <authorList>
            <person name="Petersen C."/>
            <person name="Sorensen T."/>
            <person name="Nielsen M.R."/>
            <person name="Sondergaard T.E."/>
            <person name="Sorensen J.L."/>
            <person name="Fitzpatrick D.A."/>
            <person name="Frisvad J.C."/>
            <person name="Nielsen K.L."/>
        </authorList>
    </citation>
    <scope>NUCLEOTIDE SEQUENCE</scope>
    <source>
        <strain evidence="1">IBT 16849</strain>
    </source>
</reference>
<comment type="caution">
    <text evidence="1">The sequence shown here is derived from an EMBL/GenBank/DDBJ whole genome shotgun (WGS) entry which is preliminary data.</text>
</comment>
<dbReference type="OrthoDB" id="4351184at2759"/>
<accession>A0A9W9MEQ4</accession>
<dbReference type="Proteomes" id="UP001150879">
    <property type="component" value="Unassembled WGS sequence"/>
</dbReference>
<gene>
    <name evidence="1" type="ORF">N7472_004472</name>
</gene>
<protein>
    <submittedName>
        <fullName evidence="1">Uncharacterized protein</fullName>
    </submittedName>
</protein>